<dbReference type="InterPro" id="IPR011050">
    <property type="entry name" value="Pectin_lyase_fold/virulence"/>
</dbReference>
<dbReference type="Pfam" id="PF13229">
    <property type="entry name" value="Beta_helix"/>
    <property type="match status" value="1"/>
</dbReference>
<evidence type="ECO:0000259" key="1">
    <source>
        <dbReference type="Pfam" id="PF13229"/>
    </source>
</evidence>
<accession>A0A0S8FRR1</accession>
<dbReference type="SMART" id="SM00710">
    <property type="entry name" value="PbH1"/>
    <property type="match status" value="5"/>
</dbReference>
<protein>
    <recommendedName>
        <fullName evidence="1">Right handed beta helix domain-containing protein</fullName>
    </recommendedName>
</protein>
<proteinExistence type="predicted"/>
<sequence>MNSIQTALDACATNDTVLVGSGIYYENIVWPSTQGIGLTSEYGTDTTIIDGSLVTSAVKISTAVDSTTIIHGFTIQNGRYIDGRGIGLFTNSSPNIIGNSITNNSASAVGGGGIACYVSCSPLIRHNTIFSNVGDTGAGIACRLLCNPHIDSCNIIDNTGDGIYCDYISNPVVNYNNICDNAGYGMCNLDSVVMVDAENNWWDDPSGPGGAGPGTGDSVNQWVDFDPWLTQPGAREQQQLSITDQEPTIMVPTILSGTILPFTINQSSSICIRLFNITGRECWSAERATYESGSHTLNLPKFAAGIYFLWCKIDHQKEVHRILFIR</sequence>
<name>A0A0S8FRR1_UNCW3</name>
<comment type="caution">
    <text evidence="2">The sequence shown here is derived from an EMBL/GenBank/DDBJ whole genome shotgun (WGS) entry which is preliminary data.</text>
</comment>
<dbReference type="SUPFAM" id="SSF51126">
    <property type="entry name" value="Pectin lyase-like"/>
    <property type="match status" value="1"/>
</dbReference>
<gene>
    <name evidence="2" type="ORF">AMJ83_07000</name>
</gene>
<evidence type="ECO:0000313" key="2">
    <source>
        <dbReference type="EMBL" id="KPK63411.1"/>
    </source>
</evidence>
<dbReference type="Proteomes" id="UP000051373">
    <property type="component" value="Unassembled WGS sequence"/>
</dbReference>
<dbReference type="EMBL" id="LJUJ01000013">
    <property type="protein sequence ID" value="KPK63411.1"/>
    <property type="molecule type" value="Genomic_DNA"/>
</dbReference>
<dbReference type="InterPro" id="IPR039448">
    <property type="entry name" value="Beta_helix"/>
</dbReference>
<organism evidence="2 3">
    <name type="scientific">candidate division WOR_3 bacterium SM23_42</name>
    <dbReference type="NCBI Taxonomy" id="1703779"/>
    <lineage>
        <taxon>Bacteria</taxon>
        <taxon>Bacteria division WOR-3</taxon>
    </lineage>
</organism>
<reference evidence="2 3" key="1">
    <citation type="journal article" date="2015" name="Microbiome">
        <title>Genomic resolution of linkages in carbon, nitrogen, and sulfur cycling among widespread estuary sediment bacteria.</title>
        <authorList>
            <person name="Baker B.J."/>
            <person name="Lazar C.S."/>
            <person name="Teske A.P."/>
            <person name="Dick G.J."/>
        </authorList>
    </citation>
    <scope>NUCLEOTIDE SEQUENCE [LARGE SCALE GENOMIC DNA]</scope>
    <source>
        <strain evidence="2">SM23_42</strain>
    </source>
</reference>
<dbReference type="Gene3D" id="2.160.20.10">
    <property type="entry name" value="Single-stranded right-handed beta-helix, Pectin lyase-like"/>
    <property type="match status" value="1"/>
</dbReference>
<dbReference type="InterPro" id="IPR012334">
    <property type="entry name" value="Pectin_lyas_fold"/>
</dbReference>
<evidence type="ECO:0000313" key="3">
    <source>
        <dbReference type="Proteomes" id="UP000051373"/>
    </source>
</evidence>
<feature type="domain" description="Right handed beta helix" evidence="1">
    <location>
        <begin position="110"/>
        <end position="201"/>
    </location>
</feature>
<dbReference type="InterPro" id="IPR006626">
    <property type="entry name" value="PbH1"/>
</dbReference>
<dbReference type="AlphaFoldDB" id="A0A0S8FRR1"/>